<organism evidence="1 2">
    <name type="scientific">Arcobacter arenosus</name>
    <dbReference type="NCBI Taxonomy" id="2576037"/>
    <lineage>
        <taxon>Bacteria</taxon>
        <taxon>Pseudomonadati</taxon>
        <taxon>Campylobacterota</taxon>
        <taxon>Epsilonproteobacteria</taxon>
        <taxon>Campylobacterales</taxon>
        <taxon>Arcobacteraceae</taxon>
        <taxon>Arcobacter</taxon>
    </lineage>
</organism>
<dbReference type="RefSeq" id="WP_138153774.1">
    <property type="nucleotide sequence ID" value="NZ_VANU01000008.1"/>
</dbReference>
<keyword evidence="2" id="KW-1185">Reference proteome</keyword>
<name>A0A5R8XWY9_9BACT</name>
<proteinExistence type="predicted"/>
<dbReference type="Proteomes" id="UP000308901">
    <property type="component" value="Unassembled WGS sequence"/>
</dbReference>
<dbReference type="AlphaFoldDB" id="A0A5R8XWY9"/>
<dbReference type="OrthoDB" id="5343982at2"/>
<protein>
    <submittedName>
        <fullName evidence="1">Uncharacterized protein</fullName>
    </submittedName>
</protein>
<sequence>MNKIVLKPKVQKKFSLYCPFTNEKLFNDDSSFEIYEGAGNYLFSICEDCLFVDAGNNEEIENYWNDSALKAIEKFVENHKEENILVIEVQDNEDTYWFGFLNEDNIELEVEEIEKRFIK</sequence>
<reference evidence="1 2" key="1">
    <citation type="submission" date="2019-05" db="EMBL/GenBank/DDBJ databases">
        <title>Arcobacter sp. nov., isolated from sea sediment.</title>
        <authorList>
            <person name="Kim W."/>
        </authorList>
    </citation>
    <scope>NUCLEOTIDE SEQUENCE [LARGE SCALE GENOMIC DNA]</scope>
    <source>
        <strain evidence="1 2">CAU 1517</strain>
    </source>
</reference>
<evidence type="ECO:0000313" key="2">
    <source>
        <dbReference type="Proteomes" id="UP000308901"/>
    </source>
</evidence>
<accession>A0A5R8XWY9</accession>
<gene>
    <name evidence="1" type="ORF">FDK22_14860</name>
</gene>
<evidence type="ECO:0000313" key="1">
    <source>
        <dbReference type="EMBL" id="TLP35527.1"/>
    </source>
</evidence>
<dbReference type="EMBL" id="VANU01000008">
    <property type="protein sequence ID" value="TLP35527.1"/>
    <property type="molecule type" value="Genomic_DNA"/>
</dbReference>
<comment type="caution">
    <text evidence="1">The sequence shown here is derived from an EMBL/GenBank/DDBJ whole genome shotgun (WGS) entry which is preliminary data.</text>
</comment>